<sequence length="168" mass="18296">MCRNYQKFALPSATPIFQDSHSTAVVVEEAAKTIASVSKQTNGMFSQVAYGFESSLTEEVPQSAGVVAEDAVKTKASIAKQTDDFISQATCDVDSSCEKESALTEAFSWPTIIGTSVDKADKTVATVPICLKNVGVNTDSTFKVDVTTWVDYECILFPVWLTVENFYY</sequence>
<gene>
    <name evidence="1" type="ORF">OUZ56_024099</name>
</gene>
<dbReference type="EMBL" id="JAOYFB010000039">
    <property type="protein sequence ID" value="KAK4030760.1"/>
    <property type="molecule type" value="Genomic_DNA"/>
</dbReference>
<accession>A0ABR0B057</accession>
<comment type="caution">
    <text evidence="1">The sequence shown here is derived from an EMBL/GenBank/DDBJ whole genome shotgun (WGS) entry which is preliminary data.</text>
</comment>
<evidence type="ECO:0000313" key="1">
    <source>
        <dbReference type="EMBL" id="KAK4030760.1"/>
    </source>
</evidence>
<name>A0ABR0B057_9CRUS</name>
<organism evidence="1 2">
    <name type="scientific">Daphnia magna</name>
    <dbReference type="NCBI Taxonomy" id="35525"/>
    <lineage>
        <taxon>Eukaryota</taxon>
        <taxon>Metazoa</taxon>
        <taxon>Ecdysozoa</taxon>
        <taxon>Arthropoda</taxon>
        <taxon>Crustacea</taxon>
        <taxon>Branchiopoda</taxon>
        <taxon>Diplostraca</taxon>
        <taxon>Cladocera</taxon>
        <taxon>Anomopoda</taxon>
        <taxon>Daphniidae</taxon>
        <taxon>Daphnia</taxon>
    </lineage>
</organism>
<reference evidence="1 2" key="1">
    <citation type="journal article" date="2023" name="Nucleic Acids Res.">
        <title>The hologenome of Daphnia magna reveals possible DNA methylation and microbiome-mediated evolution of the host genome.</title>
        <authorList>
            <person name="Chaturvedi A."/>
            <person name="Li X."/>
            <person name="Dhandapani V."/>
            <person name="Marshall H."/>
            <person name="Kissane S."/>
            <person name="Cuenca-Cambronero M."/>
            <person name="Asole G."/>
            <person name="Calvet F."/>
            <person name="Ruiz-Romero M."/>
            <person name="Marangio P."/>
            <person name="Guigo R."/>
            <person name="Rago D."/>
            <person name="Mirbahai L."/>
            <person name="Eastwood N."/>
            <person name="Colbourne J.K."/>
            <person name="Zhou J."/>
            <person name="Mallon E."/>
            <person name="Orsini L."/>
        </authorList>
    </citation>
    <scope>NUCLEOTIDE SEQUENCE [LARGE SCALE GENOMIC DNA]</scope>
    <source>
        <strain evidence="1">LRV0_1</strain>
    </source>
</reference>
<keyword evidence="2" id="KW-1185">Reference proteome</keyword>
<dbReference type="Proteomes" id="UP001234178">
    <property type="component" value="Unassembled WGS sequence"/>
</dbReference>
<protein>
    <submittedName>
        <fullName evidence="1">Uncharacterized protein</fullName>
    </submittedName>
</protein>
<proteinExistence type="predicted"/>
<evidence type="ECO:0000313" key="2">
    <source>
        <dbReference type="Proteomes" id="UP001234178"/>
    </source>
</evidence>